<proteinExistence type="predicted"/>
<organism evidence="1 2">
    <name type="scientific">Paenibacillus tianjinensis</name>
    <dbReference type="NCBI Taxonomy" id="2810347"/>
    <lineage>
        <taxon>Bacteria</taxon>
        <taxon>Bacillati</taxon>
        <taxon>Bacillota</taxon>
        <taxon>Bacilli</taxon>
        <taxon>Bacillales</taxon>
        <taxon>Paenibacillaceae</taxon>
        <taxon>Paenibacillus</taxon>
    </lineage>
</organism>
<name>A0ABX7LH71_9BACL</name>
<sequence length="322" mass="36788">MSKLSIEDFQEIRCWMYRNARPLDLARWQYHFEKGSAEQVLQALEAYRNRDKGFGHALDADNWNPNSSPYTTGIAVAILHEIGIADAHHPQITGILAYLEHCEPFSEQGWLFTIPSNSDFPHAPWYTYSEQNNIDNGFHATAGLAGFILKFADPSSGLYTRALALGDKMMDKLRKSGQLESHELGGYATFLRDVESAALNGRYNCDELAVRLQELVNDAIERDPAKWPVYSMRPSMYISSAASIFYKGNEEIMEKELDYILHSRTGEGVWDIMWNWADYPNAFAVAENWWKANWAIHNVLLLREFGRIEVYVNPILTFTSSS</sequence>
<protein>
    <recommendedName>
        <fullName evidence="3">Prenyltransferase and squalene oxidase repeat-containing protein</fullName>
    </recommendedName>
</protein>
<dbReference type="Proteomes" id="UP000663452">
    <property type="component" value="Chromosome"/>
</dbReference>
<dbReference type="EMBL" id="CP070969">
    <property type="protein sequence ID" value="QSF46698.1"/>
    <property type="molecule type" value="Genomic_DNA"/>
</dbReference>
<gene>
    <name evidence="1" type="ORF">JRJ22_09090</name>
</gene>
<keyword evidence="2" id="KW-1185">Reference proteome</keyword>
<evidence type="ECO:0000313" key="1">
    <source>
        <dbReference type="EMBL" id="QSF46698.1"/>
    </source>
</evidence>
<accession>A0ABX7LH71</accession>
<reference evidence="1 2" key="1">
    <citation type="submission" date="2021-02" db="EMBL/GenBank/DDBJ databases">
        <title>Paenibacillus tianjinensis sp. nov.</title>
        <authorList>
            <person name="Liu H."/>
        </authorList>
    </citation>
    <scope>NUCLEOTIDE SEQUENCE [LARGE SCALE GENOMIC DNA]</scope>
    <source>
        <strain evidence="1 2">TB2019</strain>
    </source>
</reference>
<dbReference type="InterPro" id="IPR008930">
    <property type="entry name" value="Terpenoid_cyclase/PrenylTrfase"/>
</dbReference>
<evidence type="ECO:0000313" key="2">
    <source>
        <dbReference type="Proteomes" id="UP000663452"/>
    </source>
</evidence>
<dbReference type="RefSeq" id="WP_206104160.1">
    <property type="nucleotide sequence ID" value="NZ_CP070969.1"/>
</dbReference>
<dbReference type="SUPFAM" id="SSF48239">
    <property type="entry name" value="Terpenoid cyclases/Protein prenyltransferases"/>
    <property type="match status" value="1"/>
</dbReference>
<evidence type="ECO:0008006" key="3">
    <source>
        <dbReference type="Google" id="ProtNLM"/>
    </source>
</evidence>